<dbReference type="GO" id="GO:0008939">
    <property type="term" value="F:nicotinate-nucleotide-dimethylbenzimidazole phosphoribosyltransferase activity"/>
    <property type="evidence" value="ECO:0007669"/>
    <property type="project" value="UniProtKB-EC"/>
</dbReference>
<dbReference type="PANTHER" id="PTHR43463">
    <property type="entry name" value="NICOTINATE-NUCLEOTIDE--DIMETHYLBENZIMIDAZOLE PHOSPHORIBOSYLTRANSFERASE"/>
    <property type="match status" value="1"/>
</dbReference>
<dbReference type="Proteomes" id="UP001368500">
    <property type="component" value="Unassembled WGS sequence"/>
</dbReference>
<feature type="compositionally biased region" description="Pro residues" evidence="10">
    <location>
        <begin position="338"/>
        <end position="349"/>
    </location>
</feature>
<sequence>MTPIAETSNPLLEQALLARLQAGGRPVGQLGHLAPVAIRLGLLQNSLRPRLHDPQLVLVASDHGLAVDGLPLTESQPTEEQVAEVLGGRVPVARLAHQMGLALTVVDGGIARQMPPLERLLPRKLAHGTRNARMGMAMTIEQAQASVRAGIETAQGLSGNVVACGALGSGAHEAAALVLSRLGEVPLRDLLYAGPDMHPDQLSALLLIGQSVHGRHRDCVDPIEVLACFGGFEIGLLTGLLLEAANRRHLLLIDGMSACAALLIARMMEPAITDYCVFCRSTPHHGLDQAMALFEATAMLDVGLATHDGAGACLTWPMLRAACALLGDDHVGERALPPLEPAAATPPPIRAAHEPRREVGTPSRSGGLDLSRPVTVDQVAGLSVHAQGPGPRIRSSGHSDLDELI</sequence>
<dbReference type="PANTHER" id="PTHR43463:SF1">
    <property type="entry name" value="NICOTINATE-NUCLEOTIDE--DIMETHYLBENZIMIDAZOLE PHOSPHORIBOSYLTRANSFERASE"/>
    <property type="match status" value="1"/>
</dbReference>
<dbReference type="EC" id="2.4.2.21" evidence="3"/>
<dbReference type="InterPro" id="IPR003200">
    <property type="entry name" value="Nict_dMeBzImd_PRibTrfase"/>
</dbReference>
<keyword evidence="12" id="KW-1185">Reference proteome</keyword>
<proteinExistence type="inferred from homology"/>
<evidence type="ECO:0000256" key="2">
    <source>
        <dbReference type="ARBA" id="ARBA00007110"/>
    </source>
</evidence>
<keyword evidence="6 11" id="KW-0328">Glycosyltransferase</keyword>
<dbReference type="InterPro" id="IPR023195">
    <property type="entry name" value="Nict_dMeBzImd_PRibTrfase_N"/>
</dbReference>
<reference evidence="11 12" key="1">
    <citation type="submission" date="2024-04" db="EMBL/GenBank/DDBJ databases">
        <title>Novel species of the genus Ideonella isolated from streams.</title>
        <authorList>
            <person name="Lu H."/>
        </authorList>
    </citation>
    <scope>NUCLEOTIDE SEQUENCE [LARGE SCALE GENOMIC DNA]</scope>
    <source>
        <strain evidence="11 12">BYS139W</strain>
    </source>
</reference>
<protein>
    <recommendedName>
        <fullName evidence="4">Nicotinate-nucleotide--dimethylbenzimidazole phosphoribosyltransferase</fullName>
        <ecNumber evidence="3">2.4.2.21</ecNumber>
    </recommendedName>
    <alternativeName>
        <fullName evidence="8">N(1)-alpha-phosphoribosyltransferase</fullName>
    </alternativeName>
</protein>
<evidence type="ECO:0000256" key="9">
    <source>
        <dbReference type="ARBA" id="ARBA00047340"/>
    </source>
</evidence>
<evidence type="ECO:0000256" key="4">
    <source>
        <dbReference type="ARBA" id="ARBA00015486"/>
    </source>
</evidence>
<evidence type="ECO:0000256" key="6">
    <source>
        <dbReference type="ARBA" id="ARBA00022676"/>
    </source>
</evidence>
<name>A0ABU9B7J0_9BURK</name>
<evidence type="ECO:0000313" key="12">
    <source>
        <dbReference type="Proteomes" id="UP001368500"/>
    </source>
</evidence>
<keyword evidence="7 11" id="KW-0808">Transferase</keyword>
<feature type="region of interest" description="Disordered" evidence="10">
    <location>
        <begin position="337"/>
        <end position="405"/>
    </location>
</feature>
<comment type="similarity">
    <text evidence="2">Belongs to the CobT family.</text>
</comment>
<dbReference type="InterPro" id="IPR036087">
    <property type="entry name" value="Nict_dMeBzImd_PRibTrfase_sf"/>
</dbReference>
<comment type="pathway">
    <text evidence="1">Nucleoside biosynthesis; alpha-ribazole biosynthesis; alpha-ribazole from 5,6-dimethylbenzimidazole: step 1/2.</text>
</comment>
<evidence type="ECO:0000256" key="1">
    <source>
        <dbReference type="ARBA" id="ARBA00005049"/>
    </source>
</evidence>
<dbReference type="RefSeq" id="WP_341372452.1">
    <property type="nucleotide sequence ID" value="NZ_JBBUTF010000002.1"/>
</dbReference>
<gene>
    <name evidence="11" type="ORF">AACH11_01665</name>
</gene>
<keyword evidence="5" id="KW-0169">Cobalamin biosynthesis</keyword>
<comment type="caution">
    <text evidence="11">The sequence shown here is derived from an EMBL/GenBank/DDBJ whole genome shotgun (WGS) entry which is preliminary data.</text>
</comment>
<dbReference type="EMBL" id="JBBUTF010000002">
    <property type="protein sequence ID" value="MEK8024673.1"/>
    <property type="molecule type" value="Genomic_DNA"/>
</dbReference>
<dbReference type="SUPFAM" id="SSF52733">
    <property type="entry name" value="Nicotinate mononucleotide:5,6-dimethylbenzimidazole phosphoribosyltransferase (CobT)"/>
    <property type="match status" value="1"/>
</dbReference>
<dbReference type="CDD" id="cd02439">
    <property type="entry name" value="DMB-PRT_CobT"/>
    <property type="match status" value="1"/>
</dbReference>
<evidence type="ECO:0000256" key="5">
    <source>
        <dbReference type="ARBA" id="ARBA00022573"/>
    </source>
</evidence>
<evidence type="ECO:0000256" key="10">
    <source>
        <dbReference type="SAM" id="MobiDB-lite"/>
    </source>
</evidence>
<dbReference type="Pfam" id="PF02277">
    <property type="entry name" value="DBI_PRT"/>
    <property type="match status" value="1"/>
</dbReference>
<organism evidence="11 12">
    <name type="scientific">Pseudaquabacterium rugosum</name>
    <dbReference type="NCBI Taxonomy" id="2984194"/>
    <lineage>
        <taxon>Bacteria</taxon>
        <taxon>Pseudomonadati</taxon>
        <taxon>Pseudomonadota</taxon>
        <taxon>Betaproteobacteria</taxon>
        <taxon>Burkholderiales</taxon>
        <taxon>Sphaerotilaceae</taxon>
        <taxon>Pseudaquabacterium</taxon>
    </lineage>
</organism>
<dbReference type="Gene3D" id="1.10.1610.10">
    <property type="match status" value="1"/>
</dbReference>
<evidence type="ECO:0000256" key="7">
    <source>
        <dbReference type="ARBA" id="ARBA00022679"/>
    </source>
</evidence>
<evidence type="ECO:0000256" key="3">
    <source>
        <dbReference type="ARBA" id="ARBA00011991"/>
    </source>
</evidence>
<dbReference type="Gene3D" id="3.40.50.10210">
    <property type="match status" value="1"/>
</dbReference>
<evidence type="ECO:0000256" key="8">
    <source>
        <dbReference type="ARBA" id="ARBA00030686"/>
    </source>
</evidence>
<comment type="catalytic activity">
    <reaction evidence="9">
        <text>5,6-dimethylbenzimidazole + nicotinate beta-D-ribonucleotide = alpha-ribazole 5'-phosphate + nicotinate + H(+)</text>
        <dbReference type="Rhea" id="RHEA:11196"/>
        <dbReference type="ChEBI" id="CHEBI:15378"/>
        <dbReference type="ChEBI" id="CHEBI:15890"/>
        <dbReference type="ChEBI" id="CHEBI:32544"/>
        <dbReference type="ChEBI" id="CHEBI:57502"/>
        <dbReference type="ChEBI" id="CHEBI:57918"/>
        <dbReference type="EC" id="2.4.2.21"/>
    </reaction>
</comment>
<accession>A0ABU9B7J0</accession>
<evidence type="ECO:0000313" key="11">
    <source>
        <dbReference type="EMBL" id="MEK8024673.1"/>
    </source>
</evidence>